<dbReference type="CDD" id="cd00167">
    <property type="entry name" value="SANT"/>
    <property type="match status" value="2"/>
</dbReference>
<dbReference type="AlphaFoldDB" id="A0A438HLY1"/>
<dbReference type="PANTHER" id="PTHR47997">
    <property type="entry name" value="MYB DOMAIN PROTEIN 55"/>
    <property type="match status" value="1"/>
</dbReference>
<keyword evidence="5" id="KW-0010">Activator</keyword>
<dbReference type="GO" id="GO:0045893">
    <property type="term" value="P:positive regulation of DNA-templated transcription"/>
    <property type="evidence" value="ECO:0007669"/>
    <property type="project" value="UniProtKB-ARBA"/>
</dbReference>
<dbReference type="SUPFAM" id="SSF46689">
    <property type="entry name" value="Homeodomain-like"/>
    <property type="match status" value="1"/>
</dbReference>
<protein>
    <submittedName>
        <fullName evidence="12">Transcription factor MYB83</fullName>
    </submittedName>
</protein>
<dbReference type="SMART" id="SM00717">
    <property type="entry name" value="SANT"/>
    <property type="match status" value="2"/>
</dbReference>
<feature type="domain" description="HTH myb-type" evidence="10">
    <location>
        <begin position="99"/>
        <end position="151"/>
    </location>
</feature>
<evidence type="ECO:0000256" key="6">
    <source>
        <dbReference type="ARBA" id="ARBA00023163"/>
    </source>
</evidence>
<feature type="domain" description="HTH myb-type" evidence="10">
    <location>
        <begin position="152"/>
        <end position="206"/>
    </location>
</feature>
<keyword evidence="4" id="KW-0238">DNA-binding</keyword>
<comment type="caution">
    <text evidence="12">The sequence shown here is derived from an EMBL/GenBank/DDBJ whole genome shotgun (WGS) entry which is preliminary data.</text>
</comment>
<keyword evidence="2" id="KW-0677">Repeat</keyword>
<proteinExistence type="predicted"/>
<dbReference type="PROSITE" id="PS51294">
    <property type="entry name" value="HTH_MYB"/>
    <property type="match status" value="2"/>
</dbReference>
<dbReference type="Proteomes" id="UP000288805">
    <property type="component" value="Unassembled WGS sequence"/>
</dbReference>
<dbReference type="EMBL" id="QGNW01001706">
    <property type="protein sequence ID" value="RVW32796.1"/>
    <property type="molecule type" value="Genomic_DNA"/>
</dbReference>
<evidence type="ECO:0000256" key="8">
    <source>
        <dbReference type="SAM" id="MobiDB-lite"/>
    </source>
</evidence>
<reference evidence="12 13" key="1">
    <citation type="journal article" date="2018" name="PLoS Genet.">
        <title>Population sequencing reveals clonal diversity and ancestral inbreeding in the grapevine cultivar Chardonnay.</title>
        <authorList>
            <person name="Roach M.J."/>
            <person name="Johnson D.L."/>
            <person name="Bohlmann J."/>
            <person name="van Vuuren H.J."/>
            <person name="Jones S.J."/>
            <person name="Pretorius I.S."/>
            <person name="Schmidt S.A."/>
            <person name="Borneman A.R."/>
        </authorList>
    </citation>
    <scope>NUCLEOTIDE SEQUENCE [LARGE SCALE GENOMIC DNA]</scope>
    <source>
        <strain evidence="13">cv. Chardonnay</strain>
        <strain evidence="12">I10V1</strain>
        <tissue evidence="12">Leaf</tissue>
    </source>
</reference>
<dbReference type="FunFam" id="1.10.10.60:FF:000077">
    <property type="entry name" value="MYB transcription factor"/>
    <property type="match status" value="1"/>
</dbReference>
<keyword evidence="3" id="KW-0805">Transcription regulation</keyword>
<dbReference type="InterPro" id="IPR017930">
    <property type="entry name" value="Myb_dom"/>
</dbReference>
<gene>
    <name evidence="12" type="primary">MYB83_2</name>
    <name evidence="11" type="synonym">MYB83_1</name>
    <name evidence="12" type="ORF">CK203_039021</name>
    <name evidence="11" type="ORF">CK203_099825</name>
</gene>
<evidence type="ECO:0000256" key="5">
    <source>
        <dbReference type="ARBA" id="ARBA00023159"/>
    </source>
</evidence>
<evidence type="ECO:0000313" key="12">
    <source>
        <dbReference type="EMBL" id="RVW85446.1"/>
    </source>
</evidence>
<dbReference type="GO" id="GO:0003690">
    <property type="term" value="F:double-stranded DNA binding"/>
    <property type="evidence" value="ECO:0007669"/>
    <property type="project" value="UniProtKB-ARBA"/>
</dbReference>
<comment type="subcellular location">
    <subcellularLocation>
        <location evidence="1">Nucleus</location>
    </subcellularLocation>
</comment>
<dbReference type="InterPro" id="IPR009057">
    <property type="entry name" value="Homeodomain-like_sf"/>
</dbReference>
<accession>A0A438HLY1</accession>
<dbReference type="GO" id="GO:0043565">
    <property type="term" value="F:sequence-specific DNA binding"/>
    <property type="evidence" value="ECO:0007669"/>
    <property type="project" value="UniProtKB-ARBA"/>
</dbReference>
<name>A0A438HLY1_VITVI</name>
<feature type="compositionally biased region" description="Low complexity" evidence="8">
    <location>
        <begin position="208"/>
        <end position="223"/>
    </location>
</feature>
<dbReference type="EMBL" id="QGNW01000204">
    <property type="protein sequence ID" value="RVW85446.1"/>
    <property type="molecule type" value="Genomic_DNA"/>
</dbReference>
<keyword evidence="6" id="KW-0804">Transcription</keyword>
<sequence length="404" mass="44402">MRTGPSPYRLILTLIDQPTPRSFSFHYSKQTPQPSPSSSSSFPPHQAFFSLSIKSNYSSPSTQLGVVVFAVAVQRGPVAMRKPEKSTANGACSNTTSTGSKLRKGLWSPEEDDKLMNYMLNNGQGCWSDVARNAGLQRCGKSCRLRWINYLRPDLKRGAFSPQEEELIIHLHSLLGNRWSQIAARLPGRTDNEIKNFWNSTIKKRLKNSSSVPSPNASDSSSDQPRDVMGGLMSMREQGLMAMYMDSSSSPPSIQAMAALNQMIEPLPMLEPSVDMTSANSGCFNAPPCMTQVGILSAEGLYGDHVGLLGGGGGCVVGEQFFPPVESISMGENGNKTLENTFDRNPNNNPYNNVIINNNSSNKVENMVGVGNFWEGEDLRIGEWNLEDLMRDVSSFPFLDFHVE</sequence>
<feature type="region of interest" description="Disordered" evidence="8">
    <location>
        <begin position="81"/>
        <end position="105"/>
    </location>
</feature>
<feature type="compositionally biased region" description="Polar residues" evidence="8">
    <location>
        <begin position="86"/>
        <end position="100"/>
    </location>
</feature>
<evidence type="ECO:0000256" key="7">
    <source>
        <dbReference type="ARBA" id="ARBA00023242"/>
    </source>
</evidence>
<evidence type="ECO:0000259" key="9">
    <source>
        <dbReference type="PROSITE" id="PS50090"/>
    </source>
</evidence>
<evidence type="ECO:0000313" key="11">
    <source>
        <dbReference type="EMBL" id="RVW32796.1"/>
    </source>
</evidence>
<evidence type="ECO:0000313" key="13">
    <source>
        <dbReference type="Proteomes" id="UP000288805"/>
    </source>
</evidence>
<evidence type="ECO:0000259" key="10">
    <source>
        <dbReference type="PROSITE" id="PS51294"/>
    </source>
</evidence>
<dbReference type="InterPro" id="IPR051953">
    <property type="entry name" value="Plant_SW-associated_TFs"/>
</dbReference>
<dbReference type="GO" id="GO:2000652">
    <property type="term" value="P:regulation of secondary cell wall biogenesis"/>
    <property type="evidence" value="ECO:0007669"/>
    <property type="project" value="UniProtKB-ARBA"/>
</dbReference>
<feature type="domain" description="Myb-like" evidence="9">
    <location>
        <begin position="152"/>
        <end position="202"/>
    </location>
</feature>
<dbReference type="Gene3D" id="1.10.10.60">
    <property type="entry name" value="Homeodomain-like"/>
    <property type="match status" value="2"/>
</dbReference>
<dbReference type="PROSITE" id="PS50090">
    <property type="entry name" value="MYB_LIKE"/>
    <property type="match status" value="2"/>
</dbReference>
<evidence type="ECO:0000256" key="2">
    <source>
        <dbReference type="ARBA" id="ARBA00022737"/>
    </source>
</evidence>
<dbReference type="Pfam" id="PF00249">
    <property type="entry name" value="Myb_DNA-binding"/>
    <property type="match status" value="2"/>
</dbReference>
<keyword evidence="7" id="KW-0539">Nucleus</keyword>
<evidence type="ECO:0000256" key="4">
    <source>
        <dbReference type="ARBA" id="ARBA00023125"/>
    </source>
</evidence>
<evidence type="ECO:0000256" key="1">
    <source>
        <dbReference type="ARBA" id="ARBA00004123"/>
    </source>
</evidence>
<feature type="region of interest" description="Disordered" evidence="8">
    <location>
        <begin position="206"/>
        <end position="229"/>
    </location>
</feature>
<feature type="domain" description="Myb-like" evidence="9">
    <location>
        <begin position="99"/>
        <end position="151"/>
    </location>
</feature>
<dbReference type="GO" id="GO:0005634">
    <property type="term" value="C:nucleus"/>
    <property type="evidence" value="ECO:0007669"/>
    <property type="project" value="UniProtKB-SubCell"/>
</dbReference>
<dbReference type="FunFam" id="1.10.10.60:FF:000269">
    <property type="entry name" value="Transcription factor MYB46"/>
    <property type="match status" value="1"/>
</dbReference>
<dbReference type="InterPro" id="IPR001005">
    <property type="entry name" value="SANT/Myb"/>
</dbReference>
<evidence type="ECO:0000256" key="3">
    <source>
        <dbReference type="ARBA" id="ARBA00023015"/>
    </source>
</evidence>
<organism evidence="12 13">
    <name type="scientific">Vitis vinifera</name>
    <name type="common">Grape</name>
    <dbReference type="NCBI Taxonomy" id="29760"/>
    <lineage>
        <taxon>Eukaryota</taxon>
        <taxon>Viridiplantae</taxon>
        <taxon>Streptophyta</taxon>
        <taxon>Embryophyta</taxon>
        <taxon>Tracheophyta</taxon>
        <taxon>Spermatophyta</taxon>
        <taxon>Magnoliopsida</taxon>
        <taxon>eudicotyledons</taxon>
        <taxon>Gunneridae</taxon>
        <taxon>Pentapetalae</taxon>
        <taxon>rosids</taxon>
        <taxon>Vitales</taxon>
        <taxon>Vitaceae</taxon>
        <taxon>Viteae</taxon>
        <taxon>Vitis</taxon>
    </lineage>
</organism>
<dbReference type="PANTHER" id="PTHR47997:SF44">
    <property type="entry name" value="TRANSCRIPTION FACTOR MYB46"/>
    <property type="match status" value="1"/>
</dbReference>